<reference evidence="2 3" key="1">
    <citation type="journal article" date="2015" name="Stand. Genomic Sci.">
        <title>Genomic Encyclopedia of Bacterial and Archaeal Type Strains, Phase III: the genomes of soil and plant-associated and newly described type strains.</title>
        <authorList>
            <person name="Whitman W.B."/>
            <person name="Woyke T."/>
            <person name="Klenk H.P."/>
            <person name="Zhou Y."/>
            <person name="Lilburn T.G."/>
            <person name="Beck B.J."/>
            <person name="De Vos P."/>
            <person name="Vandamme P."/>
            <person name="Eisen J.A."/>
            <person name="Garrity G."/>
            <person name="Hugenholtz P."/>
            <person name="Kyrpides N.C."/>
        </authorList>
    </citation>
    <scope>NUCLEOTIDE SEQUENCE [LARGE SCALE GENOMIC DNA]</scope>
    <source>
        <strain evidence="2 3">CGMCC 1.10947</strain>
    </source>
</reference>
<evidence type="ECO:0000313" key="2">
    <source>
        <dbReference type="EMBL" id="TWH91665.1"/>
    </source>
</evidence>
<evidence type="ECO:0000313" key="3">
    <source>
        <dbReference type="Proteomes" id="UP000317176"/>
    </source>
</evidence>
<evidence type="ECO:0000256" key="1">
    <source>
        <dbReference type="SAM" id="Coils"/>
    </source>
</evidence>
<organism evidence="2 3">
    <name type="scientific">Bradyrhizobium daqingense</name>
    <dbReference type="NCBI Taxonomy" id="993502"/>
    <lineage>
        <taxon>Bacteria</taxon>
        <taxon>Pseudomonadati</taxon>
        <taxon>Pseudomonadota</taxon>
        <taxon>Alphaproteobacteria</taxon>
        <taxon>Hyphomicrobiales</taxon>
        <taxon>Nitrobacteraceae</taxon>
        <taxon>Bradyrhizobium</taxon>
    </lineage>
</organism>
<gene>
    <name evidence="2" type="ORF">IQ17_07359</name>
</gene>
<keyword evidence="3" id="KW-1185">Reference proteome</keyword>
<proteinExistence type="predicted"/>
<feature type="coiled-coil region" evidence="1">
    <location>
        <begin position="79"/>
        <end position="106"/>
    </location>
</feature>
<accession>A0A562K8X5</accession>
<comment type="caution">
    <text evidence="2">The sequence shown here is derived from an EMBL/GenBank/DDBJ whole genome shotgun (WGS) entry which is preliminary data.</text>
</comment>
<protein>
    <submittedName>
        <fullName evidence="2">Uncharacterized protein</fullName>
    </submittedName>
</protein>
<dbReference type="Proteomes" id="UP000317176">
    <property type="component" value="Unassembled WGS sequence"/>
</dbReference>
<dbReference type="EMBL" id="VLKL01000062">
    <property type="protein sequence ID" value="TWH91665.1"/>
    <property type="molecule type" value="Genomic_DNA"/>
</dbReference>
<name>A0A562K8X5_9BRAD</name>
<dbReference type="AlphaFoldDB" id="A0A562K8X5"/>
<keyword evidence="1" id="KW-0175">Coiled coil</keyword>
<sequence>MAPLKTKTTDEFRVPSLAEADSSYADLIAKRVELEQRDSKLNSERSKLRGKIEAGRAAFGKHISPGVAALLGDDPTDSIADLSRQLREVTTEIANIESAREVLHRRTDEARNVASKLVCFTVMPEYQRRLGAVCEAARALEAAKPEKSTTRCWTIWSARMCASVICGQCARTSWAIGAKAALFTF</sequence>